<reference evidence="1 2" key="1">
    <citation type="submission" date="2014-04" db="EMBL/GenBank/DDBJ databases">
        <authorList>
            <consortium name="DOE Joint Genome Institute"/>
            <person name="Kuo A."/>
            <person name="Kohler A."/>
            <person name="Costa M.D."/>
            <person name="Nagy L.G."/>
            <person name="Floudas D."/>
            <person name="Copeland A."/>
            <person name="Barry K.W."/>
            <person name="Cichocki N."/>
            <person name="Veneault-Fourrey C."/>
            <person name="LaButti K."/>
            <person name="Lindquist E.A."/>
            <person name="Lipzen A."/>
            <person name="Lundell T."/>
            <person name="Morin E."/>
            <person name="Murat C."/>
            <person name="Sun H."/>
            <person name="Tunlid A."/>
            <person name="Henrissat B."/>
            <person name="Grigoriev I.V."/>
            <person name="Hibbett D.S."/>
            <person name="Martin F."/>
            <person name="Nordberg H.P."/>
            <person name="Cantor M.N."/>
            <person name="Hua S.X."/>
        </authorList>
    </citation>
    <scope>NUCLEOTIDE SEQUENCE [LARGE SCALE GENOMIC DNA]</scope>
    <source>
        <strain evidence="1 2">Marx 270</strain>
    </source>
</reference>
<dbReference type="Proteomes" id="UP000054217">
    <property type="component" value="Unassembled WGS sequence"/>
</dbReference>
<feature type="non-terminal residue" evidence="1">
    <location>
        <position position="1"/>
    </location>
</feature>
<evidence type="ECO:0000313" key="2">
    <source>
        <dbReference type="Proteomes" id="UP000054217"/>
    </source>
</evidence>
<gene>
    <name evidence="1" type="ORF">M404DRAFT_135090</name>
</gene>
<proteinExistence type="predicted"/>
<reference evidence="2" key="2">
    <citation type="submission" date="2015-01" db="EMBL/GenBank/DDBJ databases">
        <title>Evolutionary Origins and Diversification of the Mycorrhizal Mutualists.</title>
        <authorList>
            <consortium name="DOE Joint Genome Institute"/>
            <consortium name="Mycorrhizal Genomics Consortium"/>
            <person name="Kohler A."/>
            <person name="Kuo A."/>
            <person name="Nagy L.G."/>
            <person name="Floudas D."/>
            <person name="Copeland A."/>
            <person name="Barry K.W."/>
            <person name="Cichocki N."/>
            <person name="Veneault-Fourrey C."/>
            <person name="LaButti K."/>
            <person name="Lindquist E.A."/>
            <person name="Lipzen A."/>
            <person name="Lundell T."/>
            <person name="Morin E."/>
            <person name="Murat C."/>
            <person name="Riley R."/>
            <person name="Ohm R."/>
            <person name="Sun H."/>
            <person name="Tunlid A."/>
            <person name="Henrissat B."/>
            <person name="Grigoriev I.V."/>
            <person name="Hibbett D.S."/>
            <person name="Martin F."/>
        </authorList>
    </citation>
    <scope>NUCLEOTIDE SEQUENCE [LARGE SCALE GENOMIC DNA]</scope>
    <source>
        <strain evidence="2">Marx 270</strain>
    </source>
</reference>
<protein>
    <submittedName>
        <fullName evidence="1">Uncharacterized protein</fullName>
    </submittedName>
</protein>
<accession>A0A0C3PHW5</accession>
<dbReference type="InParanoid" id="A0A0C3PHW5"/>
<dbReference type="OrthoDB" id="2804090at2759"/>
<evidence type="ECO:0000313" key="1">
    <source>
        <dbReference type="EMBL" id="KIO08081.1"/>
    </source>
</evidence>
<dbReference type="AlphaFoldDB" id="A0A0C3PHW5"/>
<name>A0A0C3PHW5_PISTI</name>
<dbReference type="EMBL" id="KN831958">
    <property type="protein sequence ID" value="KIO08081.1"/>
    <property type="molecule type" value="Genomic_DNA"/>
</dbReference>
<keyword evidence="2" id="KW-1185">Reference proteome</keyword>
<sequence>PSTAKITSLDARVVTCKDCWVIMSPNADFVPEPYIFEEVDLCPHADGRFSLVDCFQWPQTYENNYEYAVCIP</sequence>
<organism evidence="1 2">
    <name type="scientific">Pisolithus tinctorius Marx 270</name>
    <dbReference type="NCBI Taxonomy" id="870435"/>
    <lineage>
        <taxon>Eukaryota</taxon>
        <taxon>Fungi</taxon>
        <taxon>Dikarya</taxon>
        <taxon>Basidiomycota</taxon>
        <taxon>Agaricomycotina</taxon>
        <taxon>Agaricomycetes</taxon>
        <taxon>Agaricomycetidae</taxon>
        <taxon>Boletales</taxon>
        <taxon>Sclerodermatineae</taxon>
        <taxon>Pisolithaceae</taxon>
        <taxon>Pisolithus</taxon>
    </lineage>
</organism>
<dbReference type="HOGENOM" id="CLU_125776_3_0_1"/>